<proteinExistence type="predicted"/>
<dbReference type="GO" id="GO:0005886">
    <property type="term" value="C:plasma membrane"/>
    <property type="evidence" value="ECO:0007669"/>
    <property type="project" value="TreeGrafter"/>
</dbReference>
<keyword evidence="6" id="KW-1185">Reference proteome</keyword>
<evidence type="ECO:0000313" key="5">
    <source>
        <dbReference type="EMBL" id="KAF8392830.1"/>
    </source>
</evidence>
<dbReference type="PANTHER" id="PTHR24093:SF369">
    <property type="entry name" value="CALCIUM-TRANSPORTING ATPASE"/>
    <property type="match status" value="1"/>
</dbReference>
<dbReference type="OMA" id="HIAIIMF"/>
<dbReference type="EMBL" id="JABCRI010000015">
    <property type="protein sequence ID" value="KAF8392830.1"/>
    <property type="molecule type" value="Genomic_DNA"/>
</dbReference>
<evidence type="ECO:0000256" key="1">
    <source>
        <dbReference type="ARBA" id="ARBA00004127"/>
    </source>
</evidence>
<feature type="chain" id="PRO_5032773840" description="Cation-transporting P-type ATPase N-terminal domain-containing protein" evidence="3">
    <location>
        <begin position="21"/>
        <end position="97"/>
    </location>
</feature>
<dbReference type="Proteomes" id="UP000655225">
    <property type="component" value="Unassembled WGS sequence"/>
</dbReference>
<comment type="subcellular location">
    <subcellularLocation>
        <location evidence="1">Endomembrane system</location>
        <topology evidence="1">Multi-pass membrane protein</topology>
    </subcellularLocation>
</comment>
<dbReference type="SMART" id="SM00831">
    <property type="entry name" value="Cation_ATPase_N"/>
    <property type="match status" value="1"/>
</dbReference>
<gene>
    <name evidence="5" type="ORF">HHK36_021069</name>
</gene>
<dbReference type="Pfam" id="PF00690">
    <property type="entry name" value="Cation_ATPase_N"/>
    <property type="match status" value="1"/>
</dbReference>
<evidence type="ECO:0000256" key="2">
    <source>
        <dbReference type="ARBA" id="ARBA00022842"/>
    </source>
</evidence>
<reference evidence="5 6" key="1">
    <citation type="submission" date="2020-04" db="EMBL/GenBank/DDBJ databases">
        <title>Plant Genome Project.</title>
        <authorList>
            <person name="Zhang R.-G."/>
        </authorList>
    </citation>
    <scope>NUCLEOTIDE SEQUENCE [LARGE SCALE GENOMIC DNA]</scope>
    <source>
        <strain evidence="5">YNK0</strain>
        <tissue evidence="5">Leaf</tissue>
    </source>
</reference>
<dbReference type="InterPro" id="IPR023298">
    <property type="entry name" value="ATPase_P-typ_TM_dom_sf"/>
</dbReference>
<feature type="domain" description="Cation-transporting P-type ATPase N-terminal" evidence="4">
    <location>
        <begin position="14"/>
        <end position="88"/>
    </location>
</feature>
<dbReference type="AlphaFoldDB" id="A0A834YSF3"/>
<dbReference type="SUPFAM" id="SSF81665">
    <property type="entry name" value="Calcium ATPase, transmembrane domain M"/>
    <property type="match status" value="1"/>
</dbReference>
<sequence>MYSSITLHIAIIMFLHQIEGLSNMLKTNLHKGISGDDADLLKRKNAFGSNTYPQKKGRSFWMFLWDACKDLTLIILEIAAAASLAFGIKSEVILSIG</sequence>
<dbReference type="InterPro" id="IPR004014">
    <property type="entry name" value="ATPase_P-typ_cation-transptr_N"/>
</dbReference>
<evidence type="ECO:0000259" key="4">
    <source>
        <dbReference type="SMART" id="SM00831"/>
    </source>
</evidence>
<feature type="signal peptide" evidence="3">
    <location>
        <begin position="1"/>
        <end position="20"/>
    </location>
</feature>
<keyword evidence="2" id="KW-0460">Magnesium</keyword>
<dbReference type="GO" id="GO:0012505">
    <property type="term" value="C:endomembrane system"/>
    <property type="evidence" value="ECO:0007669"/>
    <property type="project" value="UniProtKB-SubCell"/>
</dbReference>
<accession>A0A834YSF3</accession>
<organism evidence="5 6">
    <name type="scientific">Tetracentron sinense</name>
    <name type="common">Spur-leaf</name>
    <dbReference type="NCBI Taxonomy" id="13715"/>
    <lineage>
        <taxon>Eukaryota</taxon>
        <taxon>Viridiplantae</taxon>
        <taxon>Streptophyta</taxon>
        <taxon>Embryophyta</taxon>
        <taxon>Tracheophyta</taxon>
        <taxon>Spermatophyta</taxon>
        <taxon>Magnoliopsida</taxon>
        <taxon>Trochodendrales</taxon>
        <taxon>Trochodendraceae</taxon>
        <taxon>Tetracentron</taxon>
    </lineage>
</organism>
<evidence type="ECO:0000256" key="3">
    <source>
        <dbReference type="SAM" id="SignalP"/>
    </source>
</evidence>
<dbReference type="PANTHER" id="PTHR24093">
    <property type="entry name" value="CATION TRANSPORTING ATPASE"/>
    <property type="match status" value="1"/>
</dbReference>
<dbReference type="GO" id="GO:0005388">
    <property type="term" value="F:P-type calcium transporter activity"/>
    <property type="evidence" value="ECO:0007669"/>
    <property type="project" value="TreeGrafter"/>
</dbReference>
<comment type="caution">
    <text evidence="5">The sequence shown here is derived from an EMBL/GenBank/DDBJ whole genome shotgun (WGS) entry which is preliminary data.</text>
</comment>
<keyword evidence="3" id="KW-0732">Signal</keyword>
<name>A0A834YSF3_TETSI</name>
<evidence type="ECO:0000313" key="6">
    <source>
        <dbReference type="Proteomes" id="UP000655225"/>
    </source>
</evidence>
<dbReference type="OrthoDB" id="3352408at2759"/>
<protein>
    <recommendedName>
        <fullName evidence="4">Cation-transporting P-type ATPase N-terminal domain-containing protein</fullName>
    </recommendedName>
</protein>